<gene>
    <name evidence="6" type="ORF">QU481_23275</name>
</gene>
<feature type="domain" description="DNA-binding protein H-NS-like C-terminal" evidence="5">
    <location>
        <begin position="57"/>
        <end position="102"/>
    </location>
</feature>
<evidence type="ECO:0000259" key="5">
    <source>
        <dbReference type="SMART" id="SM00528"/>
    </source>
</evidence>
<organism evidence="6 7">
    <name type="scientific">Crenobacter oryzisoli</name>
    <dbReference type="NCBI Taxonomy" id="3056844"/>
    <lineage>
        <taxon>Bacteria</taxon>
        <taxon>Pseudomonadati</taxon>
        <taxon>Pseudomonadota</taxon>
        <taxon>Betaproteobacteria</taxon>
        <taxon>Neisseriales</taxon>
        <taxon>Neisseriaceae</taxon>
        <taxon>Crenobacter</taxon>
    </lineage>
</organism>
<comment type="similarity">
    <text evidence="2">Belongs to the histone-like protein H-NS family.</text>
</comment>
<keyword evidence="3" id="KW-0963">Cytoplasm</keyword>
<evidence type="ECO:0000256" key="1">
    <source>
        <dbReference type="ARBA" id="ARBA00004453"/>
    </source>
</evidence>
<dbReference type="Pfam" id="PF00816">
    <property type="entry name" value="Histone_HNS"/>
    <property type="match status" value="1"/>
</dbReference>
<sequence length="104" mass="11670">MNIATLSYPELLDLKKQVEQRIHEIQGQEKSKAMQQIRELAKTYGLSVEEVLAKASGAARKPVEAKYANPANPEQTWSGRGRKPVWVQEHLDSGKTLESLEIAK</sequence>
<keyword evidence="4" id="KW-0238">DNA-binding</keyword>
<accession>A0ABT7XVA2</accession>
<proteinExistence type="inferred from homology"/>
<protein>
    <submittedName>
        <fullName evidence="6">H-NS histone family protein</fullName>
    </submittedName>
</protein>
<dbReference type="Proteomes" id="UP001168540">
    <property type="component" value="Unassembled WGS sequence"/>
</dbReference>
<dbReference type="PANTHER" id="PTHR38097">
    <property type="match status" value="1"/>
</dbReference>
<name>A0ABT7XVA2_9NEIS</name>
<evidence type="ECO:0000313" key="6">
    <source>
        <dbReference type="EMBL" id="MDN0077732.1"/>
    </source>
</evidence>
<evidence type="ECO:0000256" key="2">
    <source>
        <dbReference type="ARBA" id="ARBA00010610"/>
    </source>
</evidence>
<dbReference type="Gene3D" id="4.10.430.10">
    <property type="entry name" value="Histone-like protein H-NS, C-terminal domain"/>
    <property type="match status" value="1"/>
</dbReference>
<dbReference type="InterPro" id="IPR037150">
    <property type="entry name" value="H-NS_C_dom_sf"/>
</dbReference>
<dbReference type="SMART" id="SM00528">
    <property type="entry name" value="HNS"/>
    <property type="match status" value="1"/>
</dbReference>
<dbReference type="EMBL" id="JAUEDK010000090">
    <property type="protein sequence ID" value="MDN0077732.1"/>
    <property type="molecule type" value="Genomic_DNA"/>
</dbReference>
<dbReference type="InterPro" id="IPR027444">
    <property type="entry name" value="H-NS_C_dom"/>
</dbReference>
<keyword evidence="7" id="KW-1185">Reference proteome</keyword>
<comment type="subcellular location">
    <subcellularLocation>
        <location evidence="1">Cytoplasm</location>
        <location evidence="1">Nucleoid</location>
    </subcellularLocation>
</comment>
<dbReference type="SUPFAM" id="SSF81273">
    <property type="entry name" value="H-NS histone-like proteins"/>
    <property type="match status" value="1"/>
</dbReference>
<comment type="caution">
    <text evidence="6">The sequence shown here is derived from an EMBL/GenBank/DDBJ whole genome shotgun (WGS) entry which is preliminary data.</text>
</comment>
<evidence type="ECO:0000256" key="3">
    <source>
        <dbReference type="ARBA" id="ARBA00022490"/>
    </source>
</evidence>
<evidence type="ECO:0000256" key="4">
    <source>
        <dbReference type="ARBA" id="ARBA00023125"/>
    </source>
</evidence>
<evidence type="ECO:0000313" key="7">
    <source>
        <dbReference type="Proteomes" id="UP001168540"/>
    </source>
</evidence>
<dbReference type="RefSeq" id="WP_289832342.1">
    <property type="nucleotide sequence ID" value="NZ_JAUEDK010000090.1"/>
</dbReference>
<reference evidence="6" key="1">
    <citation type="submission" date="2023-06" db="EMBL/GenBank/DDBJ databases">
        <authorList>
            <person name="Zhang S."/>
        </authorList>
    </citation>
    <scope>NUCLEOTIDE SEQUENCE</scope>
    <source>
        <strain evidence="6">SG2303</strain>
    </source>
</reference>
<dbReference type="PANTHER" id="PTHR38097:SF2">
    <property type="entry name" value="DNA-BINDING PROTEIN STPA"/>
    <property type="match status" value="1"/>
</dbReference>